<reference evidence="3 4" key="1">
    <citation type="journal article" date="2018" name="Sci. Rep.">
        <title>Raphidocelis subcapitata (=Pseudokirchneriella subcapitata) provides an insight into genome evolution and environmental adaptations in the Sphaeropleales.</title>
        <authorList>
            <person name="Suzuki S."/>
            <person name="Yamaguchi H."/>
            <person name="Nakajima N."/>
            <person name="Kawachi M."/>
        </authorList>
    </citation>
    <scope>NUCLEOTIDE SEQUENCE [LARGE SCALE GENOMIC DNA]</scope>
    <source>
        <strain evidence="3 4">NIES-35</strain>
    </source>
</reference>
<dbReference type="InParanoid" id="A0A2V0P1Y4"/>
<dbReference type="STRING" id="307507.A0A2V0P1Y4"/>
<dbReference type="AlphaFoldDB" id="A0A2V0P1Y4"/>
<sequence>MAALRGIQARPARRCGPPAAPLWAPLRPALPRRRPPPPRAAPASAGAAPAAAAPAAAAPADAPSAFAELAAGSARKYIMVSGKGGVGKTSLSASLALRLAAAGHTTLIVSTDPAHSLSDSLDQSVAGGRPVLLQGSDLPLWGMEVDPEEGRREFAAFSAANNSAGQAADFLKGFGLGAVADALAELRLGELLDTPPPGLDEAVAISKVVQFVESAEYARFSRIVFDTAPTGHTLRLLALPEFVDASLEKVIRLRRKLGAAADAVRGLFGAREPQDGIIAQLEAMRARVRGAAELFRDAGQTEFVIATVPTVLGINESSRLAAALRADRVPCKRLVVNQLIGERSGEAFLKLRLKDQAAALKLLGDDPALQGLQQVRGPLIDLEVRGVPALTYFGGVVWRDEVLAGLDAPIEPAAPAAGAAAGGAASAEGKAAAGGAGKAASAAGKDAAGSGGAAAAAAGGAAASGAAAAGASTSGGGGGASSVRAGRRFYMLGGKGGVGKTSCSAALGTRLAGQGHATLIVSTDPAHSLSDAFDQDLSGGGPVRIAPPPGADPDSLPLWGMQIDLDASRAELRAALGGGGGGGKSFDDFLGGLGLGGFAAQLRELSLGELMDTPPPGVDEAIAIAKVVQFLRADDYAHFDRIVFDTAPTGHTLRLLTLPDFLDKGLGKLIRLRAKLTGAAGAVKSLFTGGVVEEDPAVAAMNDLRARMDEARALFHDDSCMRFAVVTIPTVMAAAESARLAAALRTEGIPINTLVINQVVDPAAGERFLGLRRADQRRALDLVAADPELSRLQLIKAPLLDLEVRGASALEYFGRIVWHD</sequence>
<dbReference type="Gene3D" id="3.40.50.300">
    <property type="entry name" value="P-loop containing nucleotide triphosphate hydrolases"/>
    <property type="match status" value="2"/>
</dbReference>
<dbReference type="SUPFAM" id="SSF52540">
    <property type="entry name" value="P-loop containing nucleoside triphosphate hydrolases"/>
    <property type="match status" value="2"/>
</dbReference>
<keyword evidence="4" id="KW-1185">Reference proteome</keyword>
<accession>A0A2V0P1Y4</accession>
<dbReference type="CDD" id="cd02035">
    <property type="entry name" value="ArsA"/>
    <property type="match status" value="2"/>
</dbReference>
<name>A0A2V0P1Y4_9CHLO</name>
<dbReference type="InterPro" id="IPR016300">
    <property type="entry name" value="ATPase_ArsA/GET3"/>
</dbReference>
<dbReference type="FunFam" id="3.40.50.300:FF:002933">
    <property type="entry name" value="Putative arsenical pump-driving ATPase"/>
    <property type="match status" value="1"/>
</dbReference>
<dbReference type="PANTHER" id="PTHR10803">
    <property type="entry name" value="ARSENICAL PUMP-DRIVING ATPASE ARSENITE-TRANSLOCATING ATPASE"/>
    <property type="match status" value="1"/>
</dbReference>
<gene>
    <name evidence="3" type="ORF">Rsub_06887</name>
</gene>
<feature type="region of interest" description="Disordered" evidence="1">
    <location>
        <begin position="1"/>
        <end position="48"/>
    </location>
</feature>
<dbReference type="GO" id="GO:0043529">
    <property type="term" value="C:GET complex"/>
    <property type="evidence" value="ECO:0007669"/>
    <property type="project" value="TreeGrafter"/>
</dbReference>
<feature type="compositionally biased region" description="Low complexity" evidence="1">
    <location>
        <begin position="14"/>
        <end position="29"/>
    </location>
</feature>
<dbReference type="Proteomes" id="UP000247498">
    <property type="component" value="Unassembled WGS sequence"/>
</dbReference>
<evidence type="ECO:0000256" key="1">
    <source>
        <dbReference type="SAM" id="MobiDB-lite"/>
    </source>
</evidence>
<feature type="domain" description="ArsA/GET3 Anion-transporting ATPase-like" evidence="2">
    <location>
        <begin position="488"/>
        <end position="816"/>
    </location>
</feature>
<evidence type="ECO:0000259" key="2">
    <source>
        <dbReference type="Pfam" id="PF02374"/>
    </source>
</evidence>
<dbReference type="EMBL" id="BDRX01000045">
    <property type="protein sequence ID" value="GBF93888.1"/>
    <property type="molecule type" value="Genomic_DNA"/>
</dbReference>
<evidence type="ECO:0000313" key="4">
    <source>
        <dbReference type="Proteomes" id="UP000247498"/>
    </source>
</evidence>
<evidence type="ECO:0000313" key="3">
    <source>
        <dbReference type="EMBL" id="GBF93888.1"/>
    </source>
</evidence>
<dbReference type="GO" id="GO:0071816">
    <property type="term" value="P:tail-anchored membrane protein insertion into ER membrane"/>
    <property type="evidence" value="ECO:0007669"/>
    <property type="project" value="TreeGrafter"/>
</dbReference>
<proteinExistence type="predicted"/>
<dbReference type="InterPro" id="IPR025723">
    <property type="entry name" value="ArsA/GET3_ATPase-like"/>
</dbReference>
<protein>
    <submittedName>
        <fullName evidence="3">ATPase</fullName>
    </submittedName>
</protein>
<dbReference type="NCBIfam" id="TIGR00345">
    <property type="entry name" value="GET3_arsA_TRC40"/>
    <property type="match status" value="2"/>
</dbReference>
<dbReference type="GO" id="GO:0005524">
    <property type="term" value="F:ATP binding"/>
    <property type="evidence" value="ECO:0007669"/>
    <property type="project" value="InterPro"/>
</dbReference>
<dbReference type="Pfam" id="PF02374">
    <property type="entry name" value="ArsA_ATPase"/>
    <property type="match status" value="2"/>
</dbReference>
<dbReference type="PANTHER" id="PTHR10803:SF0">
    <property type="entry name" value="ATPASE GET3B"/>
    <property type="match status" value="1"/>
</dbReference>
<dbReference type="GO" id="GO:0016887">
    <property type="term" value="F:ATP hydrolysis activity"/>
    <property type="evidence" value="ECO:0007669"/>
    <property type="project" value="InterPro"/>
</dbReference>
<organism evidence="3 4">
    <name type="scientific">Raphidocelis subcapitata</name>
    <dbReference type="NCBI Taxonomy" id="307507"/>
    <lineage>
        <taxon>Eukaryota</taxon>
        <taxon>Viridiplantae</taxon>
        <taxon>Chlorophyta</taxon>
        <taxon>core chlorophytes</taxon>
        <taxon>Chlorophyceae</taxon>
        <taxon>CS clade</taxon>
        <taxon>Sphaeropleales</taxon>
        <taxon>Selenastraceae</taxon>
        <taxon>Raphidocelis</taxon>
    </lineage>
</organism>
<feature type="domain" description="ArsA/GET3 Anion-transporting ATPase-like" evidence="2">
    <location>
        <begin position="76"/>
        <end position="396"/>
    </location>
</feature>
<dbReference type="OrthoDB" id="1770at2759"/>
<comment type="caution">
    <text evidence="3">The sequence shown here is derived from an EMBL/GenBank/DDBJ whole genome shotgun (WGS) entry which is preliminary data.</text>
</comment>
<dbReference type="InterPro" id="IPR027417">
    <property type="entry name" value="P-loop_NTPase"/>
</dbReference>